<evidence type="ECO:0000256" key="1">
    <source>
        <dbReference type="SAM" id="MobiDB-lite"/>
    </source>
</evidence>
<evidence type="ECO:0000259" key="2">
    <source>
        <dbReference type="Pfam" id="PF16064"/>
    </source>
</evidence>
<evidence type="ECO:0000313" key="3">
    <source>
        <dbReference type="Proteomes" id="UP001652625"/>
    </source>
</evidence>
<dbReference type="PANTHER" id="PTHR34153:SF2">
    <property type="entry name" value="SI:CH211-262H13.3-RELATED"/>
    <property type="match status" value="1"/>
</dbReference>
<protein>
    <submittedName>
        <fullName evidence="4">Uncharacterized protein LOC101240190 isoform X3</fullName>
    </submittedName>
</protein>
<feature type="domain" description="DUF4806" evidence="2">
    <location>
        <begin position="238"/>
        <end position="322"/>
    </location>
</feature>
<sequence>MKLLMYFNEKQSVGIVEPGNFLCSHLPFDLSQLTKEDWLSLRGKKLEGLCLCNNETYENTILLQVVNDEQVESRVNFICRVISEKNLSIDTLVKLLPLDAFNSKQVVHNPLKSGDVSGNENKYKHKIPVTQDVITSTPKRKFDQSTTAIKIPNSLNVCSKVVLNASSSTNLESISCLPQTTPLPTSLAGPSCQCNMISDWLKKINHRLSCIEEQLSNVKPNTGEAITDIRSQDWTLPLPVATTGDLETLEKILSEDNACYEFMVQTLSRCGGTGYRNGIKNIMVSLLTDDLASNYNMDGRRYKNFTKNPFMKHKTVIKAICESMRNGFKESESEIKVQIGNWLKQAPRRLQRHNPSIKSSNSPSSSHDLS</sequence>
<dbReference type="RefSeq" id="XP_065646880.1">
    <property type="nucleotide sequence ID" value="XM_065790808.1"/>
</dbReference>
<dbReference type="InterPro" id="IPR032071">
    <property type="entry name" value="DUF4806"/>
</dbReference>
<gene>
    <name evidence="4" type="primary">LOC101240190</name>
</gene>
<name>A0ABM4BD54_HYDVU</name>
<organism evidence="3 4">
    <name type="scientific">Hydra vulgaris</name>
    <name type="common">Hydra</name>
    <name type="synonym">Hydra attenuata</name>
    <dbReference type="NCBI Taxonomy" id="6087"/>
    <lineage>
        <taxon>Eukaryota</taxon>
        <taxon>Metazoa</taxon>
        <taxon>Cnidaria</taxon>
        <taxon>Hydrozoa</taxon>
        <taxon>Hydroidolina</taxon>
        <taxon>Anthoathecata</taxon>
        <taxon>Aplanulata</taxon>
        <taxon>Hydridae</taxon>
        <taxon>Hydra</taxon>
    </lineage>
</organism>
<feature type="compositionally biased region" description="Low complexity" evidence="1">
    <location>
        <begin position="356"/>
        <end position="370"/>
    </location>
</feature>
<feature type="region of interest" description="Disordered" evidence="1">
    <location>
        <begin position="348"/>
        <end position="370"/>
    </location>
</feature>
<dbReference type="Proteomes" id="UP001652625">
    <property type="component" value="Chromosome 02"/>
</dbReference>
<dbReference type="PANTHER" id="PTHR34153">
    <property type="entry name" value="SI:CH211-262H13.3-RELATED-RELATED"/>
    <property type="match status" value="1"/>
</dbReference>
<accession>A0ABM4BD54</accession>
<reference evidence="4" key="2">
    <citation type="submission" date="2025-08" db="UniProtKB">
        <authorList>
            <consortium name="RefSeq"/>
        </authorList>
    </citation>
    <scope>IDENTIFICATION</scope>
</reference>
<evidence type="ECO:0000313" key="4">
    <source>
        <dbReference type="RefSeq" id="XP_065646880.1"/>
    </source>
</evidence>
<dbReference type="GeneID" id="101240190"/>
<proteinExistence type="predicted"/>
<dbReference type="Pfam" id="PF16064">
    <property type="entry name" value="DUF4806"/>
    <property type="match status" value="1"/>
</dbReference>
<keyword evidence="3" id="KW-1185">Reference proteome</keyword>
<reference evidence="3" key="1">
    <citation type="submission" date="2025-05" db="UniProtKB">
        <authorList>
            <consortium name="RefSeq"/>
        </authorList>
    </citation>
    <scope>NUCLEOTIDE SEQUENCE [LARGE SCALE GENOMIC DNA]</scope>
</reference>